<dbReference type="OrthoDB" id="2416819at2759"/>
<evidence type="ECO:0000313" key="1">
    <source>
        <dbReference type="EMBL" id="KAF0493367.1"/>
    </source>
</evidence>
<keyword evidence="2" id="KW-1185">Reference proteome</keyword>
<reference evidence="1 2" key="1">
    <citation type="journal article" date="2019" name="Environ. Microbiol.">
        <title>At the nexus of three kingdoms: the genome of the mycorrhizal fungus Gigaspora margarita provides insights into plant, endobacterial and fungal interactions.</title>
        <authorList>
            <person name="Venice F."/>
            <person name="Ghignone S."/>
            <person name="Salvioli di Fossalunga A."/>
            <person name="Amselem J."/>
            <person name="Novero M."/>
            <person name="Xianan X."/>
            <person name="Sedzielewska Toro K."/>
            <person name="Morin E."/>
            <person name="Lipzen A."/>
            <person name="Grigoriev I.V."/>
            <person name="Henrissat B."/>
            <person name="Martin F.M."/>
            <person name="Bonfante P."/>
        </authorList>
    </citation>
    <scope>NUCLEOTIDE SEQUENCE [LARGE SCALE GENOMIC DNA]</scope>
    <source>
        <strain evidence="1 2">BEG34</strain>
    </source>
</reference>
<sequence>MTNLDGNINLSNEMKSFSMLAQEKRQIFIRKTLLQQTDTNILCSVLVTEQKANALKIENTMKKEELIAIINSVLVLFPESQHAKYANLKNKPKGILLTVLQEI</sequence>
<gene>
    <name evidence="1" type="ORF">F8M41_021398</name>
</gene>
<dbReference type="Proteomes" id="UP000439903">
    <property type="component" value="Unassembled WGS sequence"/>
</dbReference>
<protein>
    <submittedName>
        <fullName evidence="1">Uncharacterized protein</fullName>
    </submittedName>
</protein>
<proteinExistence type="predicted"/>
<accession>A0A8H4AGS8</accession>
<name>A0A8H4AGS8_GIGMA</name>
<comment type="caution">
    <text evidence="1">The sequence shown here is derived from an EMBL/GenBank/DDBJ whole genome shotgun (WGS) entry which is preliminary data.</text>
</comment>
<dbReference type="AlphaFoldDB" id="A0A8H4AGS8"/>
<dbReference type="EMBL" id="WTPW01000624">
    <property type="protein sequence ID" value="KAF0493367.1"/>
    <property type="molecule type" value="Genomic_DNA"/>
</dbReference>
<organism evidence="1 2">
    <name type="scientific">Gigaspora margarita</name>
    <dbReference type="NCBI Taxonomy" id="4874"/>
    <lineage>
        <taxon>Eukaryota</taxon>
        <taxon>Fungi</taxon>
        <taxon>Fungi incertae sedis</taxon>
        <taxon>Mucoromycota</taxon>
        <taxon>Glomeromycotina</taxon>
        <taxon>Glomeromycetes</taxon>
        <taxon>Diversisporales</taxon>
        <taxon>Gigasporaceae</taxon>
        <taxon>Gigaspora</taxon>
    </lineage>
</organism>
<evidence type="ECO:0000313" key="2">
    <source>
        <dbReference type="Proteomes" id="UP000439903"/>
    </source>
</evidence>